<feature type="region of interest" description="Disordered" evidence="1">
    <location>
        <begin position="85"/>
        <end position="104"/>
    </location>
</feature>
<feature type="compositionally biased region" description="Basic residues" evidence="1">
    <location>
        <begin position="1"/>
        <end position="12"/>
    </location>
</feature>
<evidence type="ECO:0000313" key="3">
    <source>
        <dbReference type="Proteomes" id="UP000192726"/>
    </source>
</evidence>
<keyword evidence="3" id="KW-1185">Reference proteome</keyword>
<evidence type="ECO:0000313" key="2">
    <source>
        <dbReference type="EMBL" id="ARF56020.1"/>
    </source>
</evidence>
<sequence>MPPAPRRRRRGRPVPEGAERPGRRFVVETIDLPARPAYRDGGPGRRVAGTEAEWFAGDDPLPFFMMLARSTGPGARHLVRLHRDTRRATGTGAAAHHPLERRPR</sequence>
<accession>A0A1V0TT52</accession>
<dbReference type="RefSeq" id="WP_083105875.1">
    <property type="nucleotide sequence ID" value="NZ_CP020569.1"/>
</dbReference>
<protein>
    <submittedName>
        <fullName evidence="2">Uncharacterized protein</fullName>
    </submittedName>
</protein>
<proteinExistence type="predicted"/>
<reference evidence="2 3" key="1">
    <citation type="submission" date="2017-04" db="EMBL/GenBank/DDBJ databases">
        <title>Complete Genome Sequence of Streptomyces gilvosporeus F607, a Capable Producer of Natamycin.</title>
        <authorList>
            <person name="Zong G."/>
            <person name="Zhong C."/>
            <person name="Fu J."/>
            <person name="Qin R."/>
            <person name="Cao G."/>
        </authorList>
    </citation>
    <scope>NUCLEOTIDE SEQUENCE [LARGE SCALE GENOMIC DNA]</scope>
    <source>
        <strain evidence="2 3">F607</strain>
    </source>
</reference>
<dbReference type="Proteomes" id="UP000192726">
    <property type="component" value="Chromosome"/>
</dbReference>
<dbReference type="EMBL" id="CP020569">
    <property type="protein sequence ID" value="ARF56020.1"/>
    <property type="molecule type" value="Genomic_DNA"/>
</dbReference>
<gene>
    <name evidence="2" type="ORF">B1H19_19145</name>
</gene>
<evidence type="ECO:0000256" key="1">
    <source>
        <dbReference type="SAM" id="MobiDB-lite"/>
    </source>
</evidence>
<feature type="region of interest" description="Disordered" evidence="1">
    <location>
        <begin position="1"/>
        <end position="23"/>
    </location>
</feature>
<dbReference type="OrthoDB" id="5483448at2"/>
<dbReference type="KEGG" id="sgv:B1H19_19145"/>
<dbReference type="AlphaFoldDB" id="A0A1V0TT52"/>
<name>A0A1V0TT52_9ACTN</name>
<organism evidence="2 3">
    <name type="scientific">Streptomyces gilvosporeus</name>
    <dbReference type="NCBI Taxonomy" id="553510"/>
    <lineage>
        <taxon>Bacteria</taxon>
        <taxon>Bacillati</taxon>
        <taxon>Actinomycetota</taxon>
        <taxon>Actinomycetes</taxon>
        <taxon>Kitasatosporales</taxon>
        <taxon>Streptomycetaceae</taxon>
        <taxon>Streptomyces</taxon>
    </lineage>
</organism>